<proteinExistence type="inferred from homology"/>
<dbReference type="InterPro" id="IPR004669">
    <property type="entry name" value="C4_dicarb_anaerob_car"/>
</dbReference>
<feature type="transmembrane region" description="Helical" evidence="8">
    <location>
        <begin position="191"/>
        <end position="212"/>
    </location>
</feature>
<keyword evidence="3" id="KW-0813">Transport</keyword>
<evidence type="ECO:0000256" key="1">
    <source>
        <dbReference type="ARBA" id="ARBA00004651"/>
    </source>
</evidence>
<evidence type="ECO:0000256" key="3">
    <source>
        <dbReference type="ARBA" id="ARBA00022448"/>
    </source>
</evidence>
<keyword evidence="10" id="KW-1185">Reference proteome</keyword>
<dbReference type="AlphaFoldDB" id="A0A968GG35"/>
<feature type="transmembrane region" description="Helical" evidence="8">
    <location>
        <begin position="29"/>
        <end position="49"/>
    </location>
</feature>
<dbReference type="PANTHER" id="PTHR42002:SF2">
    <property type="entry name" value="ANAEROBIC C4-DICARBOXYLATE TRANSPORTER DCUC-RELATED"/>
    <property type="match status" value="1"/>
</dbReference>
<dbReference type="NCBIfam" id="TIGR00771">
    <property type="entry name" value="DcuC"/>
    <property type="match status" value="1"/>
</dbReference>
<feature type="transmembrane region" description="Helical" evidence="8">
    <location>
        <begin position="310"/>
        <end position="332"/>
    </location>
</feature>
<feature type="transmembrane region" description="Helical" evidence="8">
    <location>
        <begin position="352"/>
        <end position="372"/>
    </location>
</feature>
<evidence type="ECO:0000313" key="10">
    <source>
        <dbReference type="Proteomes" id="UP000778951"/>
    </source>
</evidence>
<organism evidence="9 10">
    <name type="scientific">Entomospira culicis</name>
    <dbReference type="NCBI Taxonomy" id="2719989"/>
    <lineage>
        <taxon>Bacteria</taxon>
        <taxon>Pseudomonadati</taxon>
        <taxon>Spirochaetota</taxon>
        <taxon>Spirochaetia</taxon>
        <taxon>Spirochaetales</taxon>
        <taxon>Spirochaetaceae</taxon>
        <taxon>Entomospira</taxon>
    </lineage>
</organism>
<evidence type="ECO:0000256" key="4">
    <source>
        <dbReference type="ARBA" id="ARBA00022475"/>
    </source>
</evidence>
<name>A0A968GG35_9SPIO</name>
<dbReference type="NCBIfam" id="NF037994">
    <property type="entry name" value="DcuC_1"/>
    <property type="match status" value="1"/>
</dbReference>
<feature type="transmembrane region" description="Helical" evidence="8">
    <location>
        <begin position="441"/>
        <end position="459"/>
    </location>
</feature>
<comment type="similarity">
    <text evidence="2">Belongs to the DcuC/DcuD transporter (TC 2.A.61) family.</text>
</comment>
<feature type="transmembrane region" description="Helical" evidence="8">
    <location>
        <begin position="379"/>
        <end position="405"/>
    </location>
</feature>
<feature type="transmembrane region" description="Helical" evidence="8">
    <location>
        <begin position="6"/>
        <end position="22"/>
    </location>
</feature>
<dbReference type="Proteomes" id="UP000778951">
    <property type="component" value="Unassembled WGS sequence"/>
</dbReference>
<evidence type="ECO:0000256" key="7">
    <source>
        <dbReference type="ARBA" id="ARBA00023136"/>
    </source>
</evidence>
<comment type="caution">
    <text evidence="9">The sequence shown here is derived from an EMBL/GenBank/DDBJ whole genome shotgun (WGS) entry which is preliminary data.</text>
</comment>
<feature type="transmembrane region" description="Helical" evidence="8">
    <location>
        <begin position="107"/>
        <end position="124"/>
    </location>
</feature>
<dbReference type="GO" id="GO:0015556">
    <property type="term" value="F:C4-dicarboxylate transmembrane transporter activity"/>
    <property type="evidence" value="ECO:0007669"/>
    <property type="project" value="InterPro"/>
</dbReference>
<dbReference type="PANTHER" id="PTHR42002">
    <property type="entry name" value="ANAEROBIC C4-DICARBOXYLATE TRANSPORTER DCUC-RELATED"/>
    <property type="match status" value="1"/>
</dbReference>
<keyword evidence="7 8" id="KW-0472">Membrane</keyword>
<keyword evidence="4" id="KW-1003">Cell membrane</keyword>
<evidence type="ECO:0000256" key="5">
    <source>
        <dbReference type="ARBA" id="ARBA00022692"/>
    </source>
</evidence>
<comment type="subcellular location">
    <subcellularLocation>
        <location evidence="1">Cell membrane</location>
        <topology evidence="1">Multi-pass membrane protein</topology>
    </subcellularLocation>
</comment>
<reference evidence="9" key="1">
    <citation type="submission" date="2020-03" db="EMBL/GenBank/DDBJ databases">
        <title>Spirochaetal bacteria isolated from arthropods constitute a novel genus Entomospira genus novum within the order Spirochaetales.</title>
        <authorList>
            <person name="Grana-Miraglia L."/>
            <person name="Sikutova S."/>
            <person name="Fingerle V."/>
            <person name="Sing A."/>
            <person name="Castillo-Ramirez S."/>
            <person name="Margos G."/>
            <person name="Rudolf I."/>
        </authorList>
    </citation>
    <scope>NUCLEOTIDE SEQUENCE</scope>
    <source>
        <strain evidence="9">BR149</strain>
    </source>
</reference>
<protein>
    <submittedName>
        <fullName evidence="9">C4-dicarboxylate transporter DcuC</fullName>
    </submittedName>
</protein>
<feature type="transmembrane region" description="Helical" evidence="8">
    <location>
        <begin position="246"/>
        <end position="265"/>
    </location>
</feature>
<keyword evidence="6 8" id="KW-1133">Transmembrane helix</keyword>
<accession>A0A968GG35</accession>
<sequence>MHIWIMYGLAFISVVIVVWMLLKKMDIKMTLLSVGMVLVFFSLLLDGAPNAMLDWFAPFTLIVDQFKSVLPRAGLIILILGGYTTYMSKIGANEVSVHMLTKPLLRIKSVYMLVPIVFLLGNFLSLVIPSAANLAVILLATLYPVLRRVGMSSLTAAGVIATTATIMPTPLGGDNVAMAMELGMPVTEYVFHHHAMISIPTLLVVAVAHYVWQRYMDKKEGISQANLAQEVVDVSEELSYGRLFRIVYSVLPMLPILLLLLFYAMNLRLPQEQQVMPSVEVVSILSFFLALLIQAVRYRNLAMVLEESEAFFKGMGNAMGIVALLVAAGVFVEGLKSIGLMQHLEQVMRSTAVPGFTLPLILVLFSALIVLLSGSGLALFYAMVPLVIPLSLAAGINPLAISIPVGFTGNLLRAVSPVAAVVVIVAGTTQQDPLKIVRRTAVPMVVGVVFMFILSMMRFTV</sequence>
<evidence type="ECO:0000256" key="8">
    <source>
        <dbReference type="SAM" id="Phobius"/>
    </source>
</evidence>
<dbReference type="Pfam" id="PF03606">
    <property type="entry name" value="DcuC"/>
    <property type="match status" value="1"/>
</dbReference>
<feature type="transmembrane region" description="Helical" evidence="8">
    <location>
        <begin position="277"/>
        <end position="298"/>
    </location>
</feature>
<keyword evidence="5 8" id="KW-0812">Transmembrane</keyword>
<evidence type="ECO:0000256" key="2">
    <source>
        <dbReference type="ARBA" id="ARBA00005275"/>
    </source>
</evidence>
<feature type="transmembrane region" description="Helical" evidence="8">
    <location>
        <begin position="411"/>
        <end position="429"/>
    </location>
</feature>
<dbReference type="InterPro" id="IPR018385">
    <property type="entry name" value="C4_dicarb_anaerob_car-like"/>
</dbReference>
<evidence type="ECO:0000313" key="9">
    <source>
        <dbReference type="EMBL" id="NIZ69858.1"/>
    </source>
</evidence>
<evidence type="ECO:0000256" key="6">
    <source>
        <dbReference type="ARBA" id="ARBA00022989"/>
    </source>
</evidence>
<dbReference type="EMBL" id="JAATLM010000001">
    <property type="protein sequence ID" value="NIZ69858.1"/>
    <property type="molecule type" value="Genomic_DNA"/>
</dbReference>
<feature type="transmembrane region" description="Helical" evidence="8">
    <location>
        <begin position="69"/>
        <end position="86"/>
    </location>
</feature>
<gene>
    <name evidence="9" type="primary">dcuC</name>
    <name evidence="9" type="ORF">HCT48_06510</name>
</gene>
<dbReference type="GO" id="GO:0005886">
    <property type="term" value="C:plasma membrane"/>
    <property type="evidence" value="ECO:0007669"/>
    <property type="project" value="UniProtKB-SubCell"/>
</dbReference>